<evidence type="ECO:0000313" key="1">
    <source>
        <dbReference type="EMBL" id="CAL1713094.1"/>
    </source>
</evidence>
<keyword evidence="2" id="KW-1185">Reference proteome</keyword>
<dbReference type="EMBL" id="OZ037950">
    <property type="protein sequence ID" value="CAL1713094.1"/>
    <property type="molecule type" value="Genomic_DNA"/>
</dbReference>
<gene>
    <name evidence="1" type="ORF">GFSPODELE1_LOCUS9142</name>
</gene>
<protein>
    <submittedName>
        <fullName evidence="1">Uncharacterized protein</fullName>
    </submittedName>
</protein>
<evidence type="ECO:0000313" key="2">
    <source>
        <dbReference type="Proteomes" id="UP001497453"/>
    </source>
</evidence>
<proteinExistence type="predicted"/>
<reference evidence="2" key="1">
    <citation type="submission" date="2024-04" db="EMBL/GenBank/DDBJ databases">
        <authorList>
            <person name="Shaw F."/>
            <person name="Minotto A."/>
        </authorList>
    </citation>
    <scope>NUCLEOTIDE SEQUENCE [LARGE SCALE GENOMIC DNA]</scope>
</reference>
<sequence length="78" mass="9170">MPARFQRGYQIRARGEDDVLNCPCDEFVDVNISLQQHPYLRLDCLIIRSLDRIGSQVLYDRIKTLVKFDDVRPEGYEP</sequence>
<accession>A0ABP1E2K8</accession>
<dbReference type="Proteomes" id="UP001497453">
    <property type="component" value="Chromosome 7"/>
</dbReference>
<organism evidence="1 2">
    <name type="scientific">Somion occarium</name>
    <dbReference type="NCBI Taxonomy" id="3059160"/>
    <lineage>
        <taxon>Eukaryota</taxon>
        <taxon>Fungi</taxon>
        <taxon>Dikarya</taxon>
        <taxon>Basidiomycota</taxon>
        <taxon>Agaricomycotina</taxon>
        <taxon>Agaricomycetes</taxon>
        <taxon>Polyporales</taxon>
        <taxon>Cerrenaceae</taxon>
        <taxon>Somion</taxon>
    </lineage>
</organism>
<name>A0ABP1E2K8_9APHY</name>